<comment type="caution">
    <text evidence="2">The sequence shown here is derived from an EMBL/GenBank/DDBJ whole genome shotgun (WGS) entry which is preliminary data.</text>
</comment>
<feature type="transmembrane region" description="Helical" evidence="1">
    <location>
        <begin position="77"/>
        <end position="98"/>
    </location>
</feature>
<protein>
    <submittedName>
        <fullName evidence="2">Uncharacterized protein</fullName>
    </submittedName>
</protein>
<gene>
    <name evidence="2" type="ORF">ABNG04_08490</name>
</gene>
<keyword evidence="1" id="KW-0472">Membrane</keyword>
<name>A0ABD5M4Z8_9EURY</name>
<keyword evidence="1" id="KW-1133">Transmembrane helix</keyword>
<evidence type="ECO:0000256" key="1">
    <source>
        <dbReference type="SAM" id="Phobius"/>
    </source>
</evidence>
<sequence>MTLPDAAMTSTLITYAVVMTAIAVSFPVFFRVMRRSRLAAGAVWVVGGFVLFQFVLWREGDGGVGAFDIGALGTDELVQLIGAVVGVADIGSVCAVFVL</sequence>
<evidence type="ECO:0000313" key="2">
    <source>
        <dbReference type="EMBL" id="MEZ3163902.1"/>
    </source>
</evidence>
<feature type="transmembrane region" description="Helical" evidence="1">
    <location>
        <begin position="37"/>
        <end position="57"/>
    </location>
</feature>
<keyword evidence="3" id="KW-1185">Reference proteome</keyword>
<proteinExistence type="predicted"/>
<dbReference type="Proteomes" id="UP001567572">
    <property type="component" value="Unassembled WGS sequence"/>
</dbReference>
<dbReference type="RefSeq" id="WP_371161730.1">
    <property type="nucleotide sequence ID" value="NZ_JBEDNX010000002.1"/>
</dbReference>
<organism evidence="2 3">
    <name type="scientific">Halorubrum miltondacostae</name>
    <dbReference type="NCBI Taxonomy" id="3076378"/>
    <lineage>
        <taxon>Archaea</taxon>
        <taxon>Methanobacteriati</taxon>
        <taxon>Methanobacteriota</taxon>
        <taxon>Stenosarchaea group</taxon>
        <taxon>Halobacteria</taxon>
        <taxon>Halobacteriales</taxon>
        <taxon>Haloferacaceae</taxon>
        <taxon>Halorubrum</taxon>
    </lineage>
</organism>
<keyword evidence="1" id="KW-0812">Transmembrane</keyword>
<accession>A0ABD5M4Z8</accession>
<feature type="transmembrane region" description="Helical" evidence="1">
    <location>
        <begin position="12"/>
        <end position="30"/>
    </location>
</feature>
<reference evidence="2 3" key="1">
    <citation type="submission" date="2024-06" db="EMBL/GenBank/DDBJ databases">
        <title>Halorubrum miltondacostae sp. nov., a potential PHA producer isolated from an inland solar saltern in Rio Maior, Portugal.</title>
        <authorList>
            <person name="Albuquerque L."/>
            <person name="Viver T."/>
            <person name="Barroso C."/>
            <person name="Claudino R."/>
            <person name="Galvan M."/>
            <person name="Simoes G."/>
            <person name="Lobo Da Cunha A."/>
            <person name="Egas C."/>
        </authorList>
    </citation>
    <scope>NUCLEOTIDE SEQUENCE [LARGE SCALE GENOMIC DNA]</scope>
    <source>
        <strain evidence="2 3">RMP-11</strain>
    </source>
</reference>
<dbReference type="AlphaFoldDB" id="A0ABD5M4Z8"/>
<evidence type="ECO:0000313" key="3">
    <source>
        <dbReference type="Proteomes" id="UP001567572"/>
    </source>
</evidence>
<dbReference type="EMBL" id="JBEDNY010000002">
    <property type="protein sequence ID" value="MEZ3163902.1"/>
    <property type="molecule type" value="Genomic_DNA"/>
</dbReference>